<proteinExistence type="predicted"/>
<dbReference type="FunFam" id="1.10.340.70:FF:000001">
    <property type="entry name" value="Retrovirus-related Pol polyprotein from transposon gypsy-like Protein"/>
    <property type="match status" value="1"/>
</dbReference>
<dbReference type="InterPro" id="IPR041588">
    <property type="entry name" value="Integrase_H2C2"/>
</dbReference>
<accession>A0AAF0U1C0</accession>
<dbReference type="Gene3D" id="1.10.340.70">
    <property type="match status" value="1"/>
</dbReference>
<dbReference type="Pfam" id="PF17921">
    <property type="entry name" value="Integrase_H2C2"/>
    <property type="match status" value="1"/>
</dbReference>
<dbReference type="PANTHER" id="PTHR37984:SF5">
    <property type="entry name" value="PROTEIN NYNRIN-LIKE"/>
    <property type="match status" value="1"/>
</dbReference>
<reference evidence="2" key="1">
    <citation type="submission" date="2023-08" db="EMBL/GenBank/DDBJ databases">
        <title>A de novo genome assembly of Solanum verrucosum Schlechtendal, a Mexican diploid species geographically isolated from the other diploid A-genome species in potato relatives.</title>
        <authorList>
            <person name="Hosaka K."/>
        </authorList>
    </citation>
    <scope>NUCLEOTIDE SEQUENCE</scope>
    <source>
        <tissue evidence="2">Young leaves</tissue>
    </source>
</reference>
<gene>
    <name evidence="2" type="ORF">MTR67_030825</name>
</gene>
<name>A0AAF0U1C0_SOLVR</name>
<dbReference type="InterPro" id="IPR050951">
    <property type="entry name" value="Retrovirus_Pol_polyprotein"/>
</dbReference>
<feature type="non-terminal residue" evidence="2">
    <location>
        <position position="1"/>
    </location>
</feature>
<feature type="domain" description="Integrase zinc-binding" evidence="1">
    <location>
        <begin position="21"/>
        <end position="76"/>
    </location>
</feature>
<dbReference type="Proteomes" id="UP001234989">
    <property type="component" value="Chromosome 7"/>
</dbReference>
<organism evidence="2 3">
    <name type="scientific">Solanum verrucosum</name>
    <dbReference type="NCBI Taxonomy" id="315347"/>
    <lineage>
        <taxon>Eukaryota</taxon>
        <taxon>Viridiplantae</taxon>
        <taxon>Streptophyta</taxon>
        <taxon>Embryophyta</taxon>
        <taxon>Tracheophyta</taxon>
        <taxon>Spermatophyta</taxon>
        <taxon>Magnoliopsida</taxon>
        <taxon>eudicotyledons</taxon>
        <taxon>Gunneridae</taxon>
        <taxon>Pentapetalae</taxon>
        <taxon>asterids</taxon>
        <taxon>lamiids</taxon>
        <taxon>Solanales</taxon>
        <taxon>Solanaceae</taxon>
        <taxon>Solanoideae</taxon>
        <taxon>Solaneae</taxon>
        <taxon>Solanum</taxon>
    </lineage>
</organism>
<protein>
    <recommendedName>
        <fullName evidence="1">Integrase zinc-binding domain-containing protein</fullName>
    </recommendedName>
</protein>
<evidence type="ECO:0000259" key="1">
    <source>
        <dbReference type="Pfam" id="PF17921"/>
    </source>
</evidence>
<evidence type="ECO:0000313" key="2">
    <source>
        <dbReference type="EMBL" id="WMV37440.1"/>
    </source>
</evidence>
<dbReference type="PANTHER" id="PTHR37984">
    <property type="entry name" value="PROTEIN CBG26694"/>
    <property type="match status" value="1"/>
</dbReference>
<dbReference type="EMBL" id="CP133618">
    <property type="protein sequence ID" value="WMV37440.1"/>
    <property type="molecule type" value="Genomic_DNA"/>
</dbReference>
<keyword evidence="3" id="KW-1185">Reference proteome</keyword>
<dbReference type="AlphaFoldDB" id="A0AAF0U1C0"/>
<evidence type="ECO:0000313" key="3">
    <source>
        <dbReference type="Proteomes" id="UP001234989"/>
    </source>
</evidence>
<sequence length="85" mass="9648">SQGEYGVLRHQRRLCVPDVDGLRETILEEAHGSRYSIHPGATKMYRDLREIYWWNGMKGDIENFVARCSNCQQAKAKHQGSGGLA</sequence>